<dbReference type="EMBL" id="CAUOFW020002286">
    <property type="protein sequence ID" value="CAK9152718.1"/>
    <property type="molecule type" value="Genomic_DNA"/>
</dbReference>
<evidence type="ECO:0000313" key="1">
    <source>
        <dbReference type="EMBL" id="CAK9152718.1"/>
    </source>
</evidence>
<protein>
    <submittedName>
        <fullName evidence="2">Uncharacterized protein</fullName>
    </submittedName>
</protein>
<comment type="caution">
    <text evidence="2">The sequence shown here is derived from an EMBL/GenBank/DDBJ whole genome shotgun (WGS) entry which is preliminary data.</text>
</comment>
<dbReference type="AlphaFoldDB" id="A0ABC8SG86"/>
<evidence type="ECO:0000313" key="2">
    <source>
        <dbReference type="EMBL" id="CAK9154830.1"/>
    </source>
</evidence>
<dbReference type="Proteomes" id="UP001642360">
    <property type="component" value="Unassembled WGS sequence"/>
</dbReference>
<evidence type="ECO:0000313" key="3">
    <source>
        <dbReference type="Proteomes" id="UP001642360"/>
    </source>
</evidence>
<reference evidence="2 3" key="1">
    <citation type="submission" date="2024-02" db="EMBL/GenBank/DDBJ databases">
        <authorList>
            <person name="Vignale AGUSTIN F."/>
            <person name="Sosa J E."/>
            <person name="Modenutti C."/>
        </authorList>
    </citation>
    <scope>NUCLEOTIDE SEQUENCE [LARGE SCALE GENOMIC DNA]</scope>
</reference>
<gene>
    <name evidence="1" type="ORF">ILEXP_LOCUS20950</name>
    <name evidence="2" type="ORF">ILEXP_LOCUS23185</name>
</gene>
<proteinExistence type="predicted"/>
<organism evidence="2 3">
    <name type="scientific">Ilex paraguariensis</name>
    <name type="common">yerba mate</name>
    <dbReference type="NCBI Taxonomy" id="185542"/>
    <lineage>
        <taxon>Eukaryota</taxon>
        <taxon>Viridiplantae</taxon>
        <taxon>Streptophyta</taxon>
        <taxon>Embryophyta</taxon>
        <taxon>Tracheophyta</taxon>
        <taxon>Spermatophyta</taxon>
        <taxon>Magnoliopsida</taxon>
        <taxon>eudicotyledons</taxon>
        <taxon>Gunneridae</taxon>
        <taxon>Pentapetalae</taxon>
        <taxon>asterids</taxon>
        <taxon>campanulids</taxon>
        <taxon>Aquifoliales</taxon>
        <taxon>Aquifoliaceae</taxon>
        <taxon>Ilex</taxon>
    </lineage>
</organism>
<sequence>SKTKDQSSIMFIMYIINTINMSMAEKRLKVPKSEERDTRIELVRGEGVVDRNDDGQNSSKEGNTTMVFVFSKSFAGMLFVEE</sequence>
<keyword evidence="3" id="KW-1185">Reference proteome</keyword>
<dbReference type="EMBL" id="CAUOFW020002591">
    <property type="protein sequence ID" value="CAK9154830.1"/>
    <property type="molecule type" value="Genomic_DNA"/>
</dbReference>
<name>A0ABC8SG86_9AQUA</name>
<feature type="non-terminal residue" evidence="2">
    <location>
        <position position="1"/>
    </location>
</feature>
<accession>A0ABC8SG86</accession>